<name>A0A8H7XPS6_PSICU</name>
<reference evidence="2" key="1">
    <citation type="submission" date="2021-02" db="EMBL/GenBank/DDBJ databases">
        <title>Psilocybe cubensis genome.</title>
        <authorList>
            <person name="Mckernan K.J."/>
            <person name="Crawford S."/>
            <person name="Trippe A."/>
            <person name="Kane L.T."/>
            <person name="Mclaughlin S."/>
        </authorList>
    </citation>
    <scope>NUCLEOTIDE SEQUENCE [LARGE SCALE GENOMIC DNA]</scope>
    <source>
        <strain evidence="2">MGC-MH-2018</strain>
    </source>
</reference>
<evidence type="ECO:0000313" key="2">
    <source>
        <dbReference type="EMBL" id="KAG5164588.1"/>
    </source>
</evidence>
<feature type="transmembrane region" description="Helical" evidence="1">
    <location>
        <begin position="155"/>
        <end position="179"/>
    </location>
</feature>
<accession>A0A8H7XPS6</accession>
<keyword evidence="1" id="KW-0812">Transmembrane</keyword>
<proteinExistence type="predicted"/>
<evidence type="ECO:0000256" key="1">
    <source>
        <dbReference type="SAM" id="Phobius"/>
    </source>
</evidence>
<feature type="transmembrane region" description="Helical" evidence="1">
    <location>
        <begin position="117"/>
        <end position="135"/>
    </location>
</feature>
<protein>
    <submittedName>
        <fullName evidence="2">Uncharacterized protein</fullName>
    </submittedName>
</protein>
<keyword evidence="1" id="KW-1133">Transmembrane helix</keyword>
<dbReference type="EMBL" id="JAFIQS010000011">
    <property type="protein sequence ID" value="KAG5164588.1"/>
    <property type="molecule type" value="Genomic_DNA"/>
</dbReference>
<dbReference type="AlphaFoldDB" id="A0A8H7XPS6"/>
<feature type="transmembrane region" description="Helical" evidence="1">
    <location>
        <begin position="191"/>
        <end position="213"/>
    </location>
</feature>
<feature type="transmembrane region" description="Helical" evidence="1">
    <location>
        <begin position="74"/>
        <end position="97"/>
    </location>
</feature>
<keyword evidence="1" id="KW-0472">Membrane</keyword>
<sequence length="258" mass="28212">MSCSLPPPIRRYHVDERGIINADLNSTLLYNALMDSELEMLMIVGNSFFYGVFIVADTLLIWRCFHVWGRSRRILTALLVCLFIETALFAGEISISLVSRKLPSVLEVVSANDMQSAQALISFATTIISTFLIAYKIHKLSTPSSSSSRNLFKHIVMILVESAAVYSLSILVFAIFNLIPATDNLHYSLSYAKLCTQVIVTVIGGMAPTILVARVALPRSDGSFASTISHISGIETRNNLPLSAEASATGETRAPHVM</sequence>
<organism evidence="2">
    <name type="scientific">Psilocybe cubensis</name>
    <name type="common">Psychedelic mushroom</name>
    <name type="synonym">Stropharia cubensis</name>
    <dbReference type="NCBI Taxonomy" id="181762"/>
    <lineage>
        <taxon>Eukaryota</taxon>
        <taxon>Fungi</taxon>
        <taxon>Dikarya</taxon>
        <taxon>Basidiomycota</taxon>
        <taxon>Agaricomycotina</taxon>
        <taxon>Agaricomycetes</taxon>
        <taxon>Agaricomycetidae</taxon>
        <taxon>Agaricales</taxon>
        <taxon>Agaricineae</taxon>
        <taxon>Strophariaceae</taxon>
        <taxon>Psilocybe</taxon>
    </lineage>
</organism>
<comment type="caution">
    <text evidence="2">The sequence shown here is derived from an EMBL/GenBank/DDBJ whole genome shotgun (WGS) entry which is preliminary data.</text>
</comment>
<feature type="transmembrane region" description="Helical" evidence="1">
    <location>
        <begin position="40"/>
        <end position="62"/>
    </location>
</feature>
<gene>
    <name evidence="2" type="ORF">JR316_010226</name>
</gene>